<dbReference type="InterPro" id="IPR001241">
    <property type="entry name" value="Topo_IIA"/>
</dbReference>
<gene>
    <name evidence="13" type="ORF">HMPREF1173_02238</name>
</gene>
<dbReference type="Proteomes" id="UP000018727">
    <property type="component" value="Unassembled WGS sequence"/>
</dbReference>
<reference evidence="13 14" key="1">
    <citation type="submission" date="2013-10" db="EMBL/GenBank/DDBJ databases">
        <title>The Genome Sequence of Prevotella nigrescens CC14M.</title>
        <authorList>
            <consortium name="The Broad Institute Genomics Platform"/>
            <person name="Earl A."/>
            <person name="Allen-Vercoe E."/>
            <person name="Daigneault M."/>
            <person name="Young S.K."/>
            <person name="Zeng Q."/>
            <person name="Gargeya S."/>
            <person name="Fitzgerald M."/>
            <person name="Abouelleil A."/>
            <person name="Alvarado L."/>
            <person name="Chapman S.B."/>
            <person name="Gainer-Dewar J."/>
            <person name="Goldberg J."/>
            <person name="Griggs A."/>
            <person name="Gujja S."/>
            <person name="Hansen M."/>
            <person name="Howarth C."/>
            <person name="Imamovic A."/>
            <person name="Ireland A."/>
            <person name="Larimer J."/>
            <person name="McCowan C."/>
            <person name="Murphy C."/>
            <person name="Pearson M."/>
            <person name="Poon T.W."/>
            <person name="Priest M."/>
            <person name="Roberts A."/>
            <person name="Saif S."/>
            <person name="Shea T."/>
            <person name="Sykes S."/>
            <person name="Wortman J."/>
            <person name="Nusbaum C."/>
            <person name="Birren B."/>
        </authorList>
    </citation>
    <scope>NUCLEOTIDE SEQUENCE [LARGE SCALE GENOMIC DNA]</scope>
    <source>
        <strain evidence="13 14">CC14M</strain>
    </source>
</reference>
<name>V8CGG4_9BACT</name>
<evidence type="ECO:0000256" key="7">
    <source>
        <dbReference type="ARBA" id="ARBA00022842"/>
    </source>
</evidence>
<keyword evidence="4" id="KW-0479">Metal-binding</keyword>
<dbReference type="SMART" id="SM00387">
    <property type="entry name" value="HATPase_c"/>
    <property type="match status" value="1"/>
</dbReference>
<comment type="catalytic activity">
    <reaction evidence="1">
        <text>ATP-dependent breakage, passage and rejoining of double-stranded DNA.</text>
        <dbReference type="EC" id="5.6.2.2"/>
    </reaction>
</comment>
<dbReference type="InterPro" id="IPR013506">
    <property type="entry name" value="Topo_IIA_bsu_dom2"/>
</dbReference>
<dbReference type="GO" id="GO:0005524">
    <property type="term" value="F:ATP binding"/>
    <property type="evidence" value="ECO:0007669"/>
    <property type="project" value="UniProtKB-KW"/>
</dbReference>
<dbReference type="Gene3D" id="3.30.565.10">
    <property type="entry name" value="Histidine kinase-like ATPase, C-terminal domain"/>
    <property type="match status" value="1"/>
</dbReference>
<dbReference type="CDD" id="cd01030">
    <property type="entry name" value="TOPRIM_TopoIIA_like"/>
    <property type="match status" value="1"/>
</dbReference>
<keyword evidence="14" id="KW-1185">Reference proteome</keyword>
<dbReference type="InterPro" id="IPR003594">
    <property type="entry name" value="HATPase_dom"/>
</dbReference>
<sequence>MAEENKKSVAYTDDNIRHLSDMEHVRTRPGMYIGRLGDGKLPEDGIYVLLKEVIDNSIDEFKMNEGTRIEIEVEDNLRVSVRDYGRGIPQGKLVEAVSVLNTGGKYDSKAFKKSVGLNGVGIKAVNALSTKFEVKSFREGKVRSLTFEKGIKKTDKTTKSNDEQGTYIYFEPDNTLFKNYSFQDDIVVTMLRNYTYLNTGLTIMYNGHRILSRHGLKDLLSDNMTVDPLYPIVHMKGDDIEIAFTHTNQYGEEYYSFVNGQHTTQGGTHQSAFKEHIAKTIKEFFGKYEYGDIRNGMVAAIAINVEEPVFESQTKIKLGSTVMSPNGETINKFVGDFVKTNVDNFMHIHKEDFTDILENKIKETERERKAMAGVTKLARERAKKANLHNRKLRDCRIHFSDAKNEQKEESSIFITEGDSASGSITKSRDVNTQAVFSLRGKPLNCYGLTKKVVYENEEFNLLQAALDIEESLDSLRYNKVIVATDADVDGMHIRLLIITFFLQFFPELIKKGHVYVLQTPLFRVRNKRTKIKNKQIIEEQDAKRLKGEKKNDLITIYCYTEEERINAIEVLGPDPEITRFKGLGEISPDEFAHFIGPDMRLEQVTLHKNDQVKNLLEYYMGKNTMERQNFIIDNLVIEEDLVDEIPVE</sequence>
<dbReference type="Pfam" id="PF01751">
    <property type="entry name" value="Toprim"/>
    <property type="match status" value="1"/>
</dbReference>
<dbReference type="GO" id="GO:0003677">
    <property type="term" value="F:DNA binding"/>
    <property type="evidence" value="ECO:0007669"/>
    <property type="project" value="UniProtKB-KW"/>
</dbReference>
<dbReference type="OrthoDB" id="9802808at2"/>
<dbReference type="GO" id="GO:0003918">
    <property type="term" value="F:DNA topoisomerase type II (double strand cut, ATP-hydrolyzing) activity"/>
    <property type="evidence" value="ECO:0007669"/>
    <property type="project" value="UniProtKB-EC"/>
</dbReference>
<dbReference type="PROSITE" id="PS50880">
    <property type="entry name" value="TOPRIM"/>
    <property type="match status" value="1"/>
</dbReference>
<evidence type="ECO:0000259" key="12">
    <source>
        <dbReference type="PROSITE" id="PS50880"/>
    </source>
</evidence>
<dbReference type="PANTHER" id="PTHR45866:SF2">
    <property type="entry name" value="DNA TOPOISOMERASE (ATP-HYDROLYZING)"/>
    <property type="match status" value="1"/>
</dbReference>
<dbReference type="InterPro" id="IPR006171">
    <property type="entry name" value="TOPRIM_dom"/>
</dbReference>
<feature type="domain" description="Toprim" evidence="12">
    <location>
        <begin position="410"/>
        <end position="520"/>
    </location>
</feature>
<keyword evidence="8" id="KW-0799">Topoisomerase</keyword>
<dbReference type="Gene3D" id="3.40.50.670">
    <property type="match status" value="1"/>
</dbReference>
<evidence type="ECO:0000256" key="1">
    <source>
        <dbReference type="ARBA" id="ARBA00000185"/>
    </source>
</evidence>
<keyword evidence="10" id="KW-0413">Isomerase</keyword>
<dbReference type="InterPro" id="IPR036890">
    <property type="entry name" value="HATPase_C_sf"/>
</dbReference>
<dbReference type="InterPro" id="IPR014721">
    <property type="entry name" value="Ribsml_uS5_D2-typ_fold_subgr"/>
</dbReference>
<dbReference type="FunFam" id="3.30.565.10:FF:000063">
    <property type="entry name" value="DNA topoisomerase (ATP-hydrolyzing)"/>
    <property type="match status" value="1"/>
</dbReference>
<evidence type="ECO:0000256" key="9">
    <source>
        <dbReference type="ARBA" id="ARBA00023125"/>
    </source>
</evidence>
<dbReference type="Pfam" id="PF02518">
    <property type="entry name" value="HATPase_c"/>
    <property type="match status" value="1"/>
</dbReference>
<keyword evidence="5" id="KW-0547">Nucleotide-binding</keyword>
<comment type="caution">
    <text evidence="13">The sequence shown here is derived from an EMBL/GenBank/DDBJ whole genome shotgun (WGS) entry which is preliminary data.</text>
</comment>
<dbReference type="AlphaFoldDB" id="V8CGG4"/>
<dbReference type="SUPFAM" id="SSF54211">
    <property type="entry name" value="Ribosomal protein S5 domain 2-like"/>
    <property type="match status" value="1"/>
</dbReference>
<dbReference type="SUPFAM" id="SSF56719">
    <property type="entry name" value="Type II DNA topoisomerase"/>
    <property type="match status" value="1"/>
</dbReference>
<dbReference type="InterPro" id="IPR013760">
    <property type="entry name" value="Topo_IIA-like_dom_sf"/>
</dbReference>
<comment type="cofactor">
    <cofactor evidence="2">
        <name>Mg(2+)</name>
        <dbReference type="ChEBI" id="CHEBI:18420"/>
    </cofactor>
</comment>
<keyword evidence="6" id="KW-0067">ATP-binding</keyword>
<dbReference type="InterPro" id="IPR018522">
    <property type="entry name" value="TopoIIA_CS"/>
</dbReference>
<dbReference type="GO" id="GO:0006265">
    <property type="term" value="P:DNA topological change"/>
    <property type="evidence" value="ECO:0007669"/>
    <property type="project" value="InterPro"/>
</dbReference>
<dbReference type="InterPro" id="IPR013759">
    <property type="entry name" value="Topo_IIA_B_C"/>
</dbReference>
<dbReference type="HOGENOM" id="CLU_006146_1_1_10"/>
<dbReference type="EMBL" id="AZJH01000036">
    <property type="protein sequence ID" value="ETD26478.1"/>
    <property type="molecule type" value="Genomic_DNA"/>
</dbReference>
<dbReference type="PRINTS" id="PR00418">
    <property type="entry name" value="TPI2FAMILY"/>
</dbReference>
<evidence type="ECO:0000256" key="2">
    <source>
        <dbReference type="ARBA" id="ARBA00001946"/>
    </source>
</evidence>
<protein>
    <recommendedName>
        <fullName evidence="3">DNA topoisomerase (ATP-hydrolyzing)</fullName>
        <ecNumber evidence="3">5.6.2.2</ecNumber>
    </recommendedName>
</protein>
<evidence type="ECO:0000256" key="11">
    <source>
        <dbReference type="ARBA" id="ARBA00063644"/>
    </source>
</evidence>
<dbReference type="Pfam" id="PF00986">
    <property type="entry name" value="DNA_gyraseB_C"/>
    <property type="match status" value="1"/>
</dbReference>
<evidence type="ECO:0000256" key="6">
    <source>
        <dbReference type="ARBA" id="ARBA00022840"/>
    </source>
</evidence>
<accession>V8CGG4</accession>
<dbReference type="GO" id="GO:0046872">
    <property type="term" value="F:metal ion binding"/>
    <property type="evidence" value="ECO:0007669"/>
    <property type="project" value="UniProtKB-KW"/>
</dbReference>
<proteinExistence type="predicted"/>
<evidence type="ECO:0000313" key="14">
    <source>
        <dbReference type="Proteomes" id="UP000018727"/>
    </source>
</evidence>
<evidence type="ECO:0000256" key="10">
    <source>
        <dbReference type="ARBA" id="ARBA00023235"/>
    </source>
</evidence>
<dbReference type="Gene3D" id="3.30.230.10">
    <property type="match status" value="1"/>
</dbReference>
<dbReference type="InterPro" id="IPR002288">
    <property type="entry name" value="DNA_gyrase_B_C"/>
</dbReference>
<comment type="subunit">
    <text evidence="11">Heterotetramer composed of ParC and ParE.</text>
</comment>
<keyword evidence="9" id="KW-0238">DNA-binding</keyword>
<evidence type="ECO:0000256" key="3">
    <source>
        <dbReference type="ARBA" id="ARBA00012895"/>
    </source>
</evidence>
<evidence type="ECO:0000256" key="5">
    <source>
        <dbReference type="ARBA" id="ARBA00022741"/>
    </source>
</evidence>
<dbReference type="PROSITE" id="PS00177">
    <property type="entry name" value="TOPOISOMERASE_II"/>
    <property type="match status" value="1"/>
</dbReference>
<dbReference type="Pfam" id="PF00204">
    <property type="entry name" value="DNA_gyraseB"/>
    <property type="match status" value="1"/>
</dbReference>
<keyword evidence="7" id="KW-0460">Magnesium</keyword>
<dbReference type="EC" id="5.6.2.2" evidence="3"/>
<dbReference type="InterPro" id="IPR020568">
    <property type="entry name" value="Ribosomal_Su5_D2-typ_SF"/>
</dbReference>
<evidence type="ECO:0000256" key="8">
    <source>
        <dbReference type="ARBA" id="ARBA00023029"/>
    </source>
</evidence>
<dbReference type="FunFam" id="3.40.50.670:FF:000006">
    <property type="entry name" value="DNA topoisomerase (ATP-hydrolyzing)"/>
    <property type="match status" value="1"/>
</dbReference>
<evidence type="ECO:0000313" key="13">
    <source>
        <dbReference type="EMBL" id="ETD26478.1"/>
    </source>
</evidence>
<dbReference type="PANTHER" id="PTHR45866">
    <property type="entry name" value="DNA GYRASE/TOPOISOMERASE SUBUNIT B"/>
    <property type="match status" value="1"/>
</dbReference>
<dbReference type="PATRIC" id="fig|1073366.3.peg.2292"/>
<organism evidence="13 14">
    <name type="scientific">Prevotella nigrescens CC14M</name>
    <dbReference type="NCBI Taxonomy" id="1073366"/>
    <lineage>
        <taxon>Bacteria</taxon>
        <taxon>Pseudomonadati</taxon>
        <taxon>Bacteroidota</taxon>
        <taxon>Bacteroidia</taxon>
        <taxon>Bacteroidales</taxon>
        <taxon>Prevotellaceae</taxon>
        <taxon>Prevotella</taxon>
    </lineage>
</organism>
<dbReference type="RefSeq" id="WP_023926332.1">
    <property type="nucleotide sequence ID" value="NZ_KI669425.1"/>
</dbReference>
<evidence type="ECO:0000256" key="4">
    <source>
        <dbReference type="ARBA" id="ARBA00022723"/>
    </source>
</evidence>
<dbReference type="SUPFAM" id="SSF55874">
    <property type="entry name" value="ATPase domain of HSP90 chaperone/DNA topoisomerase II/histidine kinase"/>
    <property type="match status" value="1"/>
</dbReference>
<dbReference type="SMART" id="SM00433">
    <property type="entry name" value="TOP2c"/>
    <property type="match status" value="1"/>
</dbReference>